<evidence type="ECO:0000313" key="2">
    <source>
        <dbReference type="Ensembl" id="ENSORLP00000037106.1"/>
    </source>
</evidence>
<proteinExistence type="predicted"/>
<protein>
    <submittedName>
        <fullName evidence="2">Uncharacterized protein</fullName>
    </submittedName>
</protein>
<sequence length="125" mass="13757">MHTHPHKHTYTHTHFARKVGPRIICPLPLPWWGYLATAAVSPGCRFPGPSGTLSSFLIRSGGSGFPTGSEPRRRIPFGPEGNLPCASDHGRKDERKERRSLRAAKGSTVDKSSLLKTQLHVLILN</sequence>
<accession>A0A3B3HZG9</accession>
<evidence type="ECO:0000313" key="3">
    <source>
        <dbReference type="Proteomes" id="UP000001038"/>
    </source>
</evidence>
<dbReference type="InParanoid" id="A0A3B3HZG9"/>
<reference evidence="2" key="2">
    <citation type="submission" date="2025-08" db="UniProtKB">
        <authorList>
            <consortium name="Ensembl"/>
        </authorList>
    </citation>
    <scope>IDENTIFICATION</scope>
    <source>
        <strain evidence="2">Hd-rR</strain>
    </source>
</reference>
<dbReference type="Bgee" id="ENSORLG00000026410">
    <property type="expression patterns" value="Expressed in pharyngeal gill and 5 other cell types or tissues"/>
</dbReference>
<reference evidence="2" key="3">
    <citation type="submission" date="2025-09" db="UniProtKB">
        <authorList>
            <consortium name="Ensembl"/>
        </authorList>
    </citation>
    <scope>IDENTIFICATION</scope>
    <source>
        <strain evidence="2">Hd-rR</strain>
    </source>
</reference>
<feature type="region of interest" description="Disordered" evidence="1">
    <location>
        <begin position="62"/>
        <end position="107"/>
    </location>
</feature>
<keyword evidence="3" id="KW-1185">Reference proteome</keyword>
<dbReference type="AlphaFoldDB" id="A0A3B3HZG9"/>
<dbReference type="Proteomes" id="UP000001038">
    <property type="component" value="Chromosome 20"/>
</dbReference>
<organism evidence="2 3">
    <name type="scientific">Oryzias latipes</name>
    <name type="common">Japanese rice fish</name>
    <name type="synonym">Japanese killifish</name>
    <dbReference type="NCBI Taxonomy" id="8090"/>
    <lineage>
        <taxon>Eukaryota</taxon>
        <taxon>Metazoa</taxon>
        <taxon>Chordata</taxon>
        <taxon>Craniata</taxon>
        <taxon>Vertebrata</taxon>
        <taxon>Euteleostomi</taxon>
        <taxon>Actinopterygii</taxon>
        <taxon>Neopterygii</taxon>
        <taxon>Teleostei</taxon>
        <taxon>Neoteleostei</taxon>
        <taxon>Acanthomorphata</taxon>
        <taxon>Ovalentaria</taxon>
        <taxon>Atherinomorphae</taxon>
        <taxon>Beloniformes</taxon>
        <taxon>Adrianichthyidae</taxon>
        <taxon>Oryziinae</taxon>
        <taxon>Oryzias</taxon>
    </lineage>
</organism>
<reference evidence="2 3" key="1">
    <citation type="journal article" date="2007" name="Nature">
        <title>The medaka draft genome and insights into vertebrate genome evolution.</title>
        <authorList>
            <person name="Kasahara M."/>
            <person name="Naruse K."/>
            <person name="Sasaki S."/>
            <person name="Nakatani Y."/>
            <person name="Qu W."/>
            <person name="Ahsan B."/>
            <person name="Yamada T."/>
            <person name="Nagayasu Y."/>
            <person name="Doi K."/>
            <person name="Kasai Y."/>
            <person name="Jindo T."/>
            <person name="Kobayashi D."/>
            <person name="Shimada A."/>
            <person name="Toyoda A."/>
            <person name="Kuroki Y."/>
            <person name="Fujiyama A."/>
            <person name="Sasaki T."/>
            <person name="Shimizu A."/>
            <person name="Asakawa S."/>
            <person name="Shimizu N."/>
            <person name="Hashimoto S."/>
            <person name="Yang J."/>
            <person name="Lee Y."/>
            <person name="Matsushima K."/>
            <person name="Sugano S."/>
            <person name="Sakaizumi M."/>
            <person name="Narita T."/>
            <person name="Ohishi K."/>
            <person name="Haga S."/>
            <person name="Ohta F."/>
            <person name="Nomoto H."/>
            <person name="Nogata K."/>
            <person name="Morishita T."/>
            <person name="Endo T."/>
            <person name="Shin-I T."/>
            <person name="Takeda H."/>
            <person name="Morishita S."/>
            <person name="Kohara Y."/>
        </authorList>
    </citation>
    <scope>NUCLEOTIDE SEQUENCE [LARGE SCALE GENOMIC DNA]</scope>
    <source>
        <strain evidence="2 3">Hd-rR</strain>
    </source>
</reference>
<feature type="compositionally biased region" description="Basic and acidic residues" evidence="1">
    <location>
        <begin position="88"/>
        <end position="97"/>
    </location>
</feature>
<dbReference type="Ensembl" id="ENSORLT00000035839.1">
    <property type="protein sequence ID" value="ENSORLP00000037106.1"/>
    <property type="gene ID" value="ENSORLG00000026410.1"/>
</dbReference>
<name>A0A3B3HZG9_ORYLA</name>
<evidence type="ECO:0000256" key="1">
    <source>
        <dbReference type="SAM" id="MobiDB-lite"/>
    </source>
</evidence>